<evidence type="ECO:0000256" key="9">
    <source>
        <dbReference type="ARBA" id="ARBA00037313"/>
    </source>
</evidence>
<keyword evidence="8 10" id="KW-0449">Lipoprotein</keyword>
<dbReference type="PANTHER" id="PTHR30203:SF20">
    <property type="entry name" value="MULTIDRUG RESISTANCE OUTER MEMBRANE PROTEIN MDTP-RELATED"/>
    <property type="match status" value="1"/>
</dbReference>
<dbReference type="InterPro" id="IPR003423">
    <property type="entry name" value="OMP_efflux"/>
</dbReference>
<evidence type="ECO:0000256" key="7">
    <source>
        <dbReference type="ARBA" id="ARBA00023237"/>
    </source>
</evidence>
<dbReference type="GO" id="GO:0009279">
    <property type="term" value="C:cell outer membrane"/>
    <property type="evidence" value="ECO:0007669"/>
    <property type="project" value="UniProtKB-SubCell"/>
</dbReference>
<reference evidence="12 13" key="1">
    <citation type="journal article" date="2015" name="Stand. Genomic Sci.">
        <title>Genomic Encyclopedia of Bacterial and Archaeal Type Strains, Phase III: the genomes of soil and plant-associated and newly described type strains.</title>
        <authorList>
            <person name="Whitman W.B."/>
            <person name="Woyke T."/>
            <person name="Klenk H.P."/>
            <person name="Zhou Y."/>
            <person name="Lilburn T.G."/>
            <person name="Beck B.J."/>
            <person name="De Vos P."/>
            <person name="Vandamme P."/>
            <person name="Eisen J.A."/>
            <person name="Garrity G."/>
            <person name="Hugenholtz P."/>
            <person name="Kyrpides N.C."/>
        </authorList>
    </citation>
    <scope>NUCLEOTIDE SEQUENCE [LARGE SCALE GENOMIC DNA]</scope>
    <source>
        <strain evidence="12 13">CGMCC 1.6858</strain>
    </source>
</reference>
<evidence type="ECO:0000256" key="11">
    <source>
        <dbReference type="SAM" id="Coils"/>
    </source>
</evidence>
<evidence type="ECO:0000256" key="8">
    <source>
        <dbReference type="ARBA" id="ARBA00023288"/>
    </source>
</evidence>
<evidence type="ECO:0000313" key="13">
    <source>
        <dbReference type="Proteomes" id="UP000316905"/>
    </source>
</evidence>
<evidence type="ECO:0000256" key="10">
    <source>
        <dbReference type="RuleBase" id="RU362097"/>
    </source>
</evidence>
<dbReference type="SUPFAM" id="SSF56954">
    <property type="entry name" value="Outer membrane efflux proteins (OEP)"/>
    <property type="match status" value="1"/>
</dbReference>
<dbReference type="Proteomes" id="UP000316905">
    <property type="component" value="Unassembled WGS sequence"/>
</dbReference>
<dbReference type="GO" id="GO:0015562">
    <property type="term" value="F:efflux transmembrane transporter activity"/>
    <property type="evidence" value="ECO:0007669"/>
    <property type="project" value="InterPro"/>
</dbReference>
<evidence type="ECO:0000313" key="12">
    <source>
        <dbReference type="EMBL" id="TWI52292.1"/>
    </source>
</evidence>
<accession>A0A562Q6B7</accession>
<dbReference type="Gene3D" id="2.20.200.10">
    <property type="entry name" value="Outer membrane efflux proteins (OEP)"/>
    <property type="match status" value="1"/>
</dbReference>
<keyword evidence="3 10" id="KW-0812">Transmembrane</keyword>
<dbReference type="PANTHER" id="PTHR30203">
    <property type="entry name" value="OUTER MEMBRANE CATION EFFLUX PROTEIN"/>
    <property type="match status" value="1"/>
</dbReference>
<dbReference type="Pfam" id="PF02321">
    <property type="entry name" value="OEP"/>
    <property type="match status" value="2"/>
</dbReference>
<keyword evidence="13" id="KW-1185">Reference proteome</keyword>
<dbReference type="EMBL" id="VLKY01000012">
    <property type="protein sequence ID" value="TWI52292.1"/>
    <property type="molecule type" value="Genomic_DNA"/>
</dbReference>
<evidence type="ECO:0000256" key="1">
    <source>
        <dbReference type="ARBA" id="ARBA00007613"/>
    </source>
</evidence>
<evidence type="ECO:0000256" key="6">
    <source>
        <dbReference type="ARBA" id="ARBA00023139"/>
    </source>
</evidence>
<gene>
    <name evidence="12" type="ORF">IQ22_03435</name>
</gene>
<dbReference type="AlphaFoldDB" id="A0A562Q6B7"/>
<dbReference type="NCBIfam" id="TIGR01845">
    <property type="entry name" value="outer_NodT"/>
    <property type="match status" value="1"/>
</dbReference>
<keyword evidence="2 10" id="KW-1134">Transmembrane beta strand</keyword>
<dbReference type="InterPro" id="IPR010131">
    <property type="entry name" value="MdtP/NodT-like"/>
</dbReference>
<keyword evidence="6 10" id="KW-0564">Palmitate</keyword>
<dbReference type="Gene3D" id="1.20.1600.10">
    <property type="entry name" value="Outer membrane efflux proteins (OEP)"/>
    <property type="match status" value="1"/>
</dbReference>
<keyword evidence="7" id="KW-0998">Cell outer membrane</keyword>
<evidence type="ECO:0000256" key="5">
    <source>
        <dbReference type="ARBA" id="ARBA00023136"/>
    </source>
</evidence>
<comment type="caution">
    <text evidence="12">The sequence shown here is derived from an EMBL/GenBank/DDBJ whole genome shotgun (WGS) entry which is preliminary data.</text>
</comment>
<organism evidence="12 13">
    <name type="scientific">Pseudomonas duriflava</name>
    <dbReference type="NCBI Taxonomy" id="459528"/>
    <lineage>
        <taxon>Bacteria</taxon>
        <taxon>Pseudomonadati</taxon>
        <taxon>Pseudomonadota</taxon>
        <taxon>Gammaproteobacteria</taxon>
        <taxon>Pseudomonadales</taxon>
        <taxon>Pseudomonadaceae</taxon>
        <taxon>Pseudomonas</taxon>
    </lineage>
</organism>
<sequence length="488" mass="52357">MKLRFSLTALTLALTLAGCVSPRGLHTEGQALDATHLHSEKTLAGTTLSPAAWPQSDWWNSLGDSQLDSLIREALQSSPDLQVADARSRQASAAVVAANAARQPTVDGNASVTRSRLSRVNDPVGLGDRYSTLRELSIGGSYTFDIWGGQRDAWEAAVGRARASEVDRKAAELTVAANVSRAYNQLGQAYVLSDLAEQDLKRTRAMLNLAQRRVEAGLDSEFQLQQTQSLEAAAQAQYTAARQQVDSAQIRLAVLLGKGPDRGGEIARPHLIAPKAVSLPSQLPADLLGRRPDLIAARWRVEAASKDIEATKTTFYPNLNLVTEAGTQSLLGDALLGAPSRFFNIGPALSLPIFDGGRRRADLASRNADYDLAVAQYNQTLVKALGDISESLSNLHSLDQQIQEQQRARDIAQASFDIAMQLYGAGIGNYLDALSVEQQLFQAERQLASLAAQRVDNAILLMQALGGGFAPSSSMPPALSGPRAVNDR</sequence>
<dbReference type="OrthoDB" id="9770517at2"/>
<comment type="function">
    <text evidence="9">Could be involved in resistance to puromycin, acriflavine and tetraphenylarsonium chloride.</text>
</comment>
<dbReference type="RefSeq" id="WP_145144074.1">
    <property type="nucleotide sequence ID" value="NZ_VLKY01000012.1"/>
</dbReference>
<keyword evidence="5 10" id="KW-0472">Membrane</keyword>
<evidence type="ECO:0000256" key="3">
    <source>
        <dbReference type="ARBA" id="ARBA00022692"/>
    </source>
</evidence>
<protein>
    <submittedName>
        <fullName evidence="12">NodT family efflux transporter outer membrane factor (OMF) lipoprotein</fullName>
    </submittedName>
</protein>
<evidence type="ECO:0000256" key="2">
    <source>
        <dbReference type="ARBA" id="ARBA00022452"/>
    </source>
</evidence>
<name>A0A562Q6B7_9PSED</name>
<dbReference type="PROSITE" id="PS51257">
    <property type="entry name" value="PROKAR_LIPOPROTEIN"/>
    <property type="match status" value="1"/>
</dbReference>
<keyword evidence="4" id="KW-0732">Signal</keyword>
<feature type="coiled-coil region" evidence="11">
    <location>
        <begin position="388"/>
        <end position="453"/>
    </location>
</feature>
<comment type="subcellular location">
    <subcellularLocation>
        <location evidence="10">Cell outer membrane</location>
        <topology evidence="10">Lipid-anchor</topology>
    </subcellularLocation>
</comment>
<evidence type="ECO:0000256" key="4">
    <source>
        <dbReference type="ARBA" id="ARBA00022729"/>
    </source>
</evidence>
<comment type="similarity">
    <text evidence="1 10">Belongs to the outer membrane factor (OMF) (TC 1.B.17) family.</text>
</comment>
<keyword evidence="11" id="KW-0175">Coiled coil</keyword>
<proteinExistence type="inferred from homology"/>